<accession>A0ABR7S2C7</accession>
<sequence>MSSQKGKVVPLHPPQSDEALERLNRITGLRFARWPQSLVPQARQATEDVVAVDEGASVVRFGVF</sequence>
<dbReference type="Proteomes" id="UP000744555">
    <property type="component" value="Unassembled WGS sequence"/>
</dbReference>
<keyword evidence="2" id="KW-1185">Reference proteome</keyword>
<evidence type="ECO:0000313" key="2">
    <source>
        <dbReference type="Proteomes" id="UP000744555"/>
    </source>
</evidence>
<dbReference type="RefSeq" id="WP_187807231.1">
    <property type="nucleotide sequence ID" value="NZ_LZEU01000001.1"/>
</dbReference>
<proteinExistence type="predicted"/>
<protein>
    <submittedName>
        <fullName evidence="1">Uncharacterized protein</fullName>
    </submittedName>
</protein>
<dbReference type="EMBL" id="LZEU01000001">
    <property type="protein sequence ID" value="MBC9251741.1"/>
    <property type="molecule type" value="Genomic_DNA"/>
</dbReference>
<gene>
    <name evidence="1" type="ORF">A9179_15830</name>
</gene>
<comment type="caution">
    <text evidence="1">The sequence shown here is derived from an EMBL/GenBank/DDBJ whole genome shotgun (WGS) entry which is preliminary data.</text>
</comment>
<organism evidence="1 2">
    <name type="scientific">Aquipseudomonas alcaligenes</name>
    <name type="common">Pseudomonas alcaligenes</name>
    <dbReference type="NCBI Taxonomy" id="43263"/>
    <lineage>
        <taxon>Bacteria</taxon>
        <taxon>Pseudomonadati</taxon>
        <taxon>Pseudomonadota</taxon>
        <taxon>Gammaproteobacteria</taxon>
        <taxon>Pseudomonadales</taxon>
        <taxon>Pseudomonadaceae</taxon>
        <taxon>Aquipseudomonas</taxon>
    </lineage>
</organism>
<reference evidence="1 2" key="1">
    <citation type="submission" date="2016-06" db="EMBL/GenBank/DDBJ databases">
        <authorList>
            <person name="Ramos C."/>
            <person name="Pintado A."/>
            <person name="Crespo-Gomez J.I."/>
        </authorList>
    </citation>
    <scope>NUCLEOTIDE SEQUENCE [LARGE SCALE GENOMIC DNA]</scope>
    <source>
        <strain evidence="1 2">AVO110</strain>
    </source>
</reference>
<name>A0ABR7S2C7_AQUAC</name>
<evidence type="ECO:0000313" key="1">
    <source>
        <dbReference type="EMBL" id="MBC9251741.1"/>
    </source>
</evidence>